<feature type="domain" description="BPL/LPL catalytic" evidence="3">
    <location>
        <begin position="71"/>
        <end position="262"/>
    </location>
</feature>
<dbReference type="OrthoDB" id="9807064at2"/>
<accession>A0A0W0SD05</accession>
<evidence type="ECO:0000313" key="4">
    <source>
        <dbReference type="EMBL" id="KTC81406.1"/>
    </source>
</evidence>
<dbReference type="GO" id="GO:0005524">
    <property type="term" value="F:ATP binding"/>
    <property type="evidence" value="ECO:0007669"/>
    <property type="project" value="UniProtKB-UniRule"/>
</dbReference>
<reference evidence="4 5" key="1">
    <citation type="submission" date="2015-11" db="EMBL/GenBank/DDBJ databases">
        <title>Genomic analysis of 38 Legionella species identifies large and diverse effector repertoires.</title>
        <authorList>
            <person name="Burstein D."/>
            <person name="Amaro F."/>
            <person name="Zusman T."/>
            <person name="Lifshitz Z."/>
            <person name="Cohen O."/>
            <person name="Gilbert J.A."/>
            <person name="Pupko T."/>
            <person name="Shuman H.A."/>
            <person name="Segal G."/>
        </authorList>
    </citation>
    <scope>NUCLEOTIDE SEQUENCE [LARGE SCALE GENOMIC DNA]</scope>
    <source>
        <strain evidence="4 5">ATCC 43878</strain>
    </source>
</reference>
<evidence type="ECO:0000313" key="5">
    <source>
        <dbReference type="Proteomes" id="UP000054742"/>
    </source>
</evidence>
<dbReference type="SUPFAM" id="SSF46785">
    <property type="entry name" value="Winged helix' DNA-binding domain"/>
    <property type="match status" value="1"/>
</dbReference>
<feature type="binding site" evidence="2">
    <location>
        <position position="118"/>
    </location>
    <ligand>
        <name>biotin</name>
        <dbReference type="ChEBI" id="CHEBI:57586"/>
    </ligand>
</feature>
<keyword evidence="2" id="KW-0678">Repressor</keyword>
<protein>
    <recommendedName>
        <fullName evidence="2">Bifunctional ligase/repressor BirA</fullName>
    </recommendedName>
    <alternativeName>
        <fullName evidence="2">Biotin operon repressor</fullName>
    </alternativeName>
    <alternativeName>
        <fullName evidence="2">Biotin--[acetyl-CoA-carboxylase] ligase</fullName>
        <ecNumber evidence="2">6.3.4.15</ecNumber>
    </alternativeName>
    <alternativeName>
        <fullName evidence="2">Biotin--protein ligase</fullName>
    </alternativeName>
    <alternativeName>
        <fullName evidence="2">Biotin-[acetyl-CoA carboxylase] synthetase</fullName>
    </alternativeName>
</protein>
<evidence type="ECO:0000259" key="3">
    <source>
        <dbReference type="PROSITE" id="PS51733"/>
    </source>
</evidence>
<dbReference type="InterPro" id="IPR030855">
    <property type="entry name" value="Bifunct_BirA"/>
</dbReference>
<keyword evidence="2" id="KW-0805">Transcription regulation</keyword>
<dbReference type="CDD" id="cd00090">
    <property type="entry name" value="HTH_ARSR"/>
    <property type="match status" value="1"/>
</dbReference>
<dbReference type="STRING" id="29422.Lbru_1926"/>
<comment type="caution">
    <text evidence="4">The sequence shown here is derived from an EMBL/GenBank/DDBJ whole genome shotgun (WGS) entry which is preliminary data.</text>
</comment>
<comment type="caution">
    <text evidence="2">Lacks conserved residue(s) required for the propagation of feature annotation.</text>
</comment>
<dbReference type="InterPro" id="IPR004408">
    <property type="entry name" value="Biotin_CoA_COase_ligase"/>
</dbReference>
<proteinExistence type="inferred from homology"/>
<dbReference type="InterPro" id="IPR013196">
    <property type="entry name" value="HTH_11"/>
</dbReference>
<organism evidence="4 5">
    <name type="scientific">Legionella brunensis</name>
    <dbReference type="NCBI Taxonomy" id="29422"/>
    <lineage>
        <taxon>Bacteria</taxon>
        <taxon>Pseudomonadati</taxon>
        <taxon>Pseudomonadota</taxon>
        <taxon>Gammaproteobacteria</taxon>
        <taxon>Legionellales</taxon>
        <taxon>Legionellaceae</taxon>
        <taxon>Legionella</taxon>
    </lineage>
</organism>
<dbReference type="Proteomes" id="UP000054742">
    <property type="component" value="Unassembled WGS sequence"/>
</dbReference>
<dbReference type="SUPFAM" id="SSF55681">
    <property type="entry name" value="Class II aaRS and biotin synthetases"/>
    <property type="match status" value="1"/>
</dbReference>
<dbReference type="InterPro" id="IPR004143">
    <property type="entry name" value="BPL_LPL_catalytic"/>
</dbReference>
<feature type="DNA-binding region" description="H-T-H motif" evidence="2">
    <location>
        <begin position="23"/>
        <end position="42"/>
    </location>
</feature>
<gene>
    <name evidence="2 4" type="primary">birA</name>
    <name evidence="4" type="ORF">Lbru_1926</name>
</gene>
<feature type="binding site" evidence="2">
    <location>
        <begin position="96"/>
        <end position="98"/>
    </location>
    <ligand>
        <name>biotin</name>
        <dbReference type="ChEBI" id="CHEBI:57586"/>
    </ligand>
</feature>
<comment type="catalytic activity">
    <reaction evidence="2">
        <text>biotin + L-lysyl-[protein] + ATP = N(6)-biotinyl-L-lysyl-[protein] + AMP + diphosphate + H(+)</text>
        <dbReference type="Rhea" id="RHEA:11756"/>
        <dbReference type="Rhea" id="RHEA-COMP:9752"/>
        <dbReference type="Rhea" id="RHEA-COMP:10505"/>
        <dbReference type="ChEBI" id="CHEBI:15378"/>
        <dbReference type="ChEBI" id="CHEBI:29969"/>
        <dbReference type="ChEBI" id="CHEBI:30616"/>
        <dbReference type="ChEBI" id="CHEBI:33019"/>
        <dbReference type="ChEBI" id="CHEBI:57586"/>
        <dbReference type="ChEBI" id="CHEBI:83144"/>
        <dbReference type="ChEBI" id="CHEBI:456215"/>
        <dbReference type="EC" id="6.3.4.15"/>
    </reaction>
</comment>
<dbReference type="Pfam" id="PF08279">
    <property type="entry name" value="HTH_11"/>
    <property type="match status" value="1"/>
</dbReference>
<dbReference type="CDD" id="cd16442">
    <property type="entry name" value="BPL"/>
    <property type="match status" value="1"/>
</dbReference>
<dbReference type="Gene3D" id="2.30.30.100">
    <property type="match status" value="1"/>
</dbReference>
<keyword evidence="1 2" id="KW-0436">Ligase</keyword>
<dbReference type="NCBIfam" id="TIGR00121">
    <property type="entry name" value="birA_ligase"/>
    <property type="match status" value="1"/>
</dbReference>
<dbReference type="PANTHER" id="PTHR12835">
    <property type="entry name" value="BIOTIN PROTEIN LIGASE"/>
    <property type="match status" value="1"/>
</dbReference>
<dbReference type="GO" id="GO:0004077">
    <property type="term" value="F:biotin--[biotin carboxyl-carrier protein] ligase activity"/>
    <property type="evidence" value="ECO:0007669"/>
    <property type="project" value="UniProtKB-UniRule"/>
</dbReference>
<dbReference type="Gene3D" id="1.10.10.10">
    <property type="entry name" value="Winged helix-like DNA-binding domain superfamily/Winged helix DNA-binding domain"/>
    <property type="match status" value="1"/>
</dbReference>
<keyword evidence="2" id="KW-0547">Nucleotide-binding</keyword>
<comment type="similarity">
    <text evidence="2">Belongs to the biotin--protein ligase family.</text>
</comment>
<dbReference type="GO" id="GO:0005737">
    <property type="term" value="C:cytoplasm"/>
    <property type="evidence" value="ECO:0007669"/>
    <property type="project" value="TreeGrafter"/>
</dbReference>
<dbReference type="PROSITE" id="PS51733">
    <property type="entry name" value="BPL_LPL_CATALYTIC"/>
    <property type="match status" value="1"/>
</dbReference>
<keyword evidence="5" id="KW-1185">Reference proteome</keyword>
<dbReference type="RefSeq" id="WP_058441926.1">
    <property type="nucleotide sequence ID" value="NZ_CAAAHU010000002.1"/>
</dbReference>
<dbReference type="HAMAP" id="MF_00978">
    <property type="entry name" value="Bifunct_BirA"/>
    <property type="match status" value="1"/>
</dbReference>
<dbReference type="PATRIC" id="fig|29422.6.peg.2055"/>
<dbReference type="InterPro" id="IPR011991">
    <property type="entry name" value="ArsR-like_HTH"/>
</dbReference>
<keyword evidence="2" id="KW-0238">DNA-binding</keyword>
<sequence>MKQISPIQLKLIQQLADGGCYSGSVLGEQLGVSRTAIWKHIRQLIEMGLPIKRLPQQGYQLTSSMQLLNEPAIRHYLAVYHFTSPINFHLFTTIDSTNQFLKSLPNTHNLDICCAEMQTQGKGRFGRHWVSPFGENIYCSSRWELNCCLSQLSGLSLVVALAILTSLKDSQIKEDIQLKWPNDLLWHDKKLCGILIEIMAETHGNAQVIIGIGMNVNTPTHKQPLPDKPWCSLYEITGKKHDRNLLLANLIYRLHVYMEQFLELGFAKFHDEWHEVDYLAGKFITVSQPTGSIQGYACGINELGQLGLKDEQGIIHYLSSGDTSLSAI</sequence>
<comment type="function">
    <text evidence="2">Acts both as a biotin--[acetyl-CoA-carboxylase] ligase and a biotin-operon repressor. In the presence of ATP, BirA activates biotin to form the BirA-biotinyl-5'-adenylate (BirA-bio-5'-AMP or holoBirA) complex. HoloBirA can either transfer the biotinyl moiety to the biotin carboxyl carrier protein (BCCP) subunit of acetyl-CoA carboxylase, or bind to the biotin operator site and inhibit transcription of the operon.</text>
</comment>
<keyword evidence="2" id="KW-0092">Biotin</keyword>
<keyword evidence="2" id="KW-0804">Transcription</keyword>
<dbReference type="PANTHER" id="PTHR12835:SF5">
    <property type="entry name" value="BIOTIN--PROTEIN LIGASE"/>
    <property type="match status" value="1"/>
</dbReference>
<evidence type="ECO:0000256" key="2">
    <source>
        <dbReference type="HAMAP-Rule" id="MF_00978"/>
    </source>
</evidence>
<dbReference type="EC" id="6.3.4.15" evidence="2"/>
<dbReference type="EMBL" id="LNXV01000029">
    <property type="protein sequence ID" value="KTC81406.1"/>
    <property type="molecule type" value="Genomic_DNA"/>
</dbReference>
<dbReference type="GO" id="GO:0006355">
    <property type="term" value="P:regulation of DNA-templated transcription"/>
    <property type="evidence" value="ECO:0007669"/>
    <property type="project" value="UniProtKB-UniRule"/>
</dbReference>
<dbReference type="Pfam" id="PF03099">
    <property type="entry name" value="BPL_LplA_LipB"/>
    <property type="match status" value="1"/>
</dbReference>
<dbReference type="InterPro" id="IPR045864">
    <property type="entry name" value="aa-tRNA-synth_II/BPL/LPL"/>
</dbReference>
<keyword evidence="2" id="KW-0067">ATP-binding</keyword>
<dbReference type="InterPro" id="IPR036388">
    <property type="entry name" value="WH-like_DNA-bd_sf"/>
</dbReference>
<evidence type="ECO:0000256" key="1">
    <source>
        <dbReference type="ARBA" id="ARBA00022598"/>
    </source>
</evidence>
<dbReference type="AlphaFoldDB" id="A0A0W0SD05"/>
<dbReference type="InterPro" id="IPR036390">
    <property type="entry name" value="WH_DNA-bd_sf"/>
</dbReference>
<dbReference type="GO" id="GO:0003677">
    <property type="term" value="F:DNA binding"/>
    <property type="evidence" value="ECO:0007669"/>
    <property type="project" value="UniProtKB-UniRule"/>
</dbReference>
<feature type="binding site" evidence="2">
    <location>
        <position position="190"/>
    </location>
    <ligand>
        <name>biotin</name>
        <dbReference type="ChEBI" id="CHEBI:57586"/>
    </ligand>
</feature>
<dbReference type="Gene3D" id="3.30.930.10">
    <property type="entry name" value="Bira Bifunctional Protein, Domain 2"/>
    <property type="match status" value="1"/>
</dbReference>
<name>A0A0W0SD05_9GAMM</name>